<dbReference type="CDD" id="cd16691">
    <property type="entry name" value="mRING-H2-C3H3C2_Mio"/>
    <property type="match status" value="1"/>
</dbReference>
<evidence type="ECO:0000313" key="5">
    <source>
        <dbReference type="EMBL" id="CAD7572093.1"/>
    </source>
</evidence>
<dbReference type="Pfam" id="PF17034">
    <property type="entry name" value="zinc_ribbon_16"/>
    <property type="match status" value="1"/>
</dbReference>
<dbReference type="GO" id="GO:0034198">
    <property type="term" value="P:cellular response to amino acid starvation"/>
    <property type="evidence" value="ECO:0007669"/>
    <property type="project" value="TreeGrafter"/>
</dbReference>
<feature type="domain" description="GATOR2 complex protein MIO zinc-ribbon like" evidence="3">
    <location>
        <begin position="525"/>
        <end position="643"/>
    </location>
</feature>
<sequence length="660" mass="73885">MNTRYLVYVCILEAARGLPRIQPSREPAKGLNLSNKIAWQPSGNCGLTDYVVFERITLNWSPSSHVVWTHGRRFLKLITDKDQLYTKLNDTSVTIKRRALTEYGLKEDLWQNGDLADDDDLKNLWYWLYLSRSLVEEGNMWGVNSRLPGVRSVLKLDGVNMNNSSPLVKSDMECLPWADEVYVNIYSSTKIYRNVPLAHCLVRRVLCRNVPLAHCLECATSPLLSEMCVVQECATSQLLSEMCVVQECATGPLLSETCVVQECATGPLLSETSDDREKALQLCGWKFDRETTFMAFLDRLESDEAYSRAAAIAVFSLKLRLSIEILNRGFEAQIKMGQVSSLNIVAMALSGFSDDRNSMWRELCLKSLLQLTDPYLRAMFAFLTAENGNYDAVLNESGMAVEDQVAFALTFLSDQKLGDYLKHLTNKLVQEGDLAGMLLTGANSDGVELLQNYLDITGDVQSVSLLGMRVFPGNLVQSQLIQEWISNYRTLLNVWRLWKQRAQFDIAMSAYSPSEKPAQQVFVSCNFCGKSVSAQMNGMNRNRTALARLGGTSQKLKMSSCPQCRKPLPRCAICLVYMGTPSGQYLPMNNINGRSGSSTAKLAEFGTWFTWCQSCRHGGHAAHMTHWFREHLECPVTACTCRCISLDAACKVTPVLSSKT</sequence>
<gene>
    <name evidence="5" type="ORF">TCMB3V08_LOCUS4751</name>
</gene>
<dbReference type="InterPro" id="IPR049092">
    <property type="entry name" value="MIOS_a-sol"/>
</dbReference>
<dbReference type="InterPro" id="IPR037593">
    <property type="entry name" value="MIOS/Sea4"/>
</dbReference>
<dbReference type="GO" id="GO:0005737">
    <property type="term" value="C:cytoplasm"/>
    <property type="evidence" value="ECO:0007669"/>
    <property type="project" value="TreeGrafter"/>
</dbReference>
<evidence type="ECO:0000259" key="3">
    <source>
        <dbReference type="Pfam" id="PF17034"/>
    </source>
</evidence>
<name>A0A7R9J3R6_TIMCA</name>
<feature type="domain" description="MIOS-like alpha-solenoid" evidence="4">
    <location>
        <begin position="95"/>
        <end position="194"/>
    </location>
</feature>
<organism evidence="5">
    <name type="scientific">Timema californicum</name>
    <name type="common">California timema</name>
    <name type="synonym">Walking stick</name>
    <dbReference type="NCBI Taxonomy" id="61474"/>
    <lineage>
        <taxon>Eukaryota</taxon>
        <taxon>Metazoa</taxon>
        <taxon>Ecdysozoa</taxon>
        <taxon>Arthropoda</taxon>
        <taxon>Hexapoda</taxon>
        <taxon>Insecta</taxon>
        <taxon>Pterygota</taxon>
        <taxon>Neoptera</taxon>
        <taxon>Polyneoptera</taxon>
        <taxon>Phasmatodea</taxon>
        <taxon>Timematodea</taxon>
        <taxon>Timematoidea</taxon>
        <taxon>Timematidae</taxon>
        <taxon>Timema</taxon>
    </lineage>
</organism>
<dbReference type="PANTHER" id="PTHR16453:SF9">
    <property type="entry name" value="GATOR COMPLEX PROTEIN MIOS"/>
    <property type="match status" value="1"/>
</dbReference>
<evidence type="ECO:0000256" key="1">
    <source>
        <dbReference type="ARBA" id="ARBA00022574"/>
    </source>
</evidence>
<keyword evidence="1" id="KW-0853">WD repeat</keyword>
<protein>
    <submittedName>
        <fullName evidence="5">(California timema) hypothetical protein</fullName>
    </submittedName>
</protein>
<reference evidence="5" key="1">
    <citation type="submission" date="2020-11" db="EMBL/GenBank/DDBJ databases">
        <authorList>
            <person name="Tran Van P."/>
        </authorList>
    </citation>
    <scope>NUCLEOTIDE SEQUENCE</scope>
</reference>
<dbReference type="InterPro" id="IPR031488">
    <property type="entry name" value="Zn_ribbon_mio"/>
</dbReference>
<dbReference type="GO" id="GO:1904263">
    <property type="term" value="P:positive regulation of TORC1 signaling"/>
    <property type="evidence" value="ECO:0007669"/>
    <property type="project" value="TreeGrafter"/>
</dbReference>
<dbReference type="AlphaFoldDB" id="A0A7R9J3R6"/>
<evidence type="ECO:0000256" key="2">
    <source>
        <dbReference type="ARBA" id="ARBA00022737"/>
    </source>
</evidence>
<proteinExistence type="predicted"/>
<dbReference type="EMBL" id="OE180843">
    <property type="protein sequence ID" value="CAD7572093.1"/>
    <property type="molecule type" value="Genomic_DNA"/>
</dbReference>
<keyword evidence="2" id="KW-0677">Repeat</keyword>
<dbReference type="Pfam" id="PF21719">
    <property type="entry name" value="MIOS_a-sol"/>
    <property type="match status" value="2"/>
</dbReference>
<feature type="domain" description="MIOS-like alpha-solenoid" evidence="4">
    <location>
        <begin position="272"/>
        <end position="411"/>
    </location>
</feature>
<accession>A0A7R9J3R6</accession>
<evidence type="ECO:0000259" key="4">
    <source>
        <dbReference type="Pfam" id="PF21719"/>
    </source>
</evidence>
<dbReference type="PANTHER" id="PTHR16453">
    <property type="entry name" value="WD40 DOMAIN-CONTAINING PROTEIN MIO FAMILY MEMBER"/>
    <property type="match status" value="1"/>
</dbReference>